<evidence type="ECO:0000256" key="14">
    <source>
        <dbReference type="ARBA" id="ARBA00030453"/>
    </source>
</evidence>
<evidence type="ECO:0000256" key="7">
    <source>
        <dbReference type="ARBA" id="ARBA00022490"/>
    </source>
</evidence>
<evidence type="ECO:0000256" key="9">
    <source>
        <dbReference type="ARBA" id="ARBA00022829"/>
    </source>
</evidence>
<comment type="subcellular location">
    <subcellularLocation>
        <location evidence="3">Chromosome</location>
        <location evidence="3">Centromere</location>
        <location evidence="3">Kinetochore</location>
    </subcellularLocation>
    <subcellularLocation>
        <location evidence="2">Cytoplasm</location>
        <location evidence="2">Cytoskeleton</location>
        <location evidence="2">Spindle</location>
    </subcellularLocation>
    <subcellularLocation>
        <location evidence="1">Nucleus</location>
    </subcellularLocation>
</comment>
<keyword evidence="12" id="KW-0539">Nucleus</keyword>
<feature type="compositionally biased region" description="Polar residues" evidence="15">
    <location>
        <begin position="192"/>
        <end position="211"/>
    </location>
</feature>
<evidence type="ECO:0000256" key="5">
    <source>
        <dbReference type="ARBA" id="ARBA00020497"/>
    </source>
</evidence>
<evidence type="ECO:0000256" key="2">
    <source>
        <dbReference type="ARBA" id="ARBA00004186"/>
    </source>
</evidence>
<evidence type="ECO:0000256" key="4">
    <source>
        <dbReference type="ARBA" id="ARBA00010073"/>
    </source>
</evidence>
<reference evidence="17 18" key="1">
    <citation type="submission" date="2024-04" db="EMBL/GenBank/DDBJ databases">
        <title>Symmetric and asymmetric DNA N6-adenine methylation regulates different biological responses in Mucorales.</title>
        <authorList>
            <consortium name="Lawrence Berkeley National Laboratory"/>
            <person name="Lax C."/>
            <person name="Mondo S.J."/>
            <person name="Osorio-Concepcion M."/>
            <person name="Muszewska A."/>
            <person name="Corrochano-Luque M."/>
            <person name="Gutierrez G."/>
            <person name="Riley R."/>
            <person name="Lipzen A."/>
            <person name="Guo J."/>
            <person name="Hundley H."/>
            <person name="Amirebrahimi M."/>
            <person name="Ng V."/>
            <person name="Lorenzo-Gutierrez D."/>
            <person name="Binder U."/>
            <person name="Yang J."/>
            <person name="Song Y."/>
            <person name="Canovas D."/>
            <person name="Navarro E."/>
            <person name="Freitag M."/>
            <person name="Gabaldon T."/>
            <person name="Grigoriev I.V."/>
            <person name="Corrochano L.M."/>
            <person name="Nicolas F.E."/>
            <person name="Garre V."/>
        </authorList>
    </citation>
    <scope>NUCLEOTIDE SEQUENCE [LARGE SCALE GENOMIC DNA]</scope>
    <source>
        <strain evidence="17 18">L51</strain>
    </source>
</reference>
<evidence type="ECO:0000256" key="10">
    <source>
        <dbReference type="ARBA" id="ARBA00022838"/>
    </source>
</evidence>
<dbReference type="Proteomes" id="UP001448207">
    <property type="component" value="Unassembled WGS sequence"/>
</dbReference>
<protein>
    <recommendedName>
        <fullName evidence="5">DASH complex subunit DAM1</fullName>
    </recommendedName>
    <alternativeName>
        <fullName evidence="14">Outer kinetochore protein DAM1</fullName>
    </alternativeName>
</protein>
<keyword evidence="18" id="KW-1185">Reference proteome</keyword>
<dbReference type="PANTHER" id="PTHR28113:SF1">
    <property type="entry name" value="DASH COMPLEX SUBUNIT DAM1"/>
    <property type="match status" value="1"/>
</dbReference>
<evidence type="ECO:0000256" key="6">
    <source>
        <dbReference type="ARBA" id="ARBA00022454"/>
    </source>
</evidence>
<evidence type="ECO:0000256" key="13">
    <source>
        <dbReference type="ARBA" id="ARBA00023328"/>
    </source>
</evidence>
<name>A0ABR3AZI9_PHYBL</name>
<keyword evidence="9" id="KW-0159">Chromosome partition</keyword>
<accession>A0ABR3AZI9</accession>
<dbReference type="PANTHER" id="PTHR28113">
    <property type="entry name" value="DASH COMPLEX SUBUNIT DAM1"/>
    <property type="match status" value="1"/>
</dbReference>
<keyword evidence="6" id="KW-0158">Chromosome</keyword>
<proteinExistence type="inferred from homology"/>
<feature type="compositionally biased region" description="Basic and acidic residues" evidence="15">
    <location>
        <begin position="162"/>
        <end position="183"/>
    </location>
</feature>
<keyword evidence="7" id="KW-0963">Cytoplasm</keyword>
<evidence type="ECO:0000256" key="16">
    <source>
        <dbReference type="SAM" id="SignalP"/>
    </source>
</evidence>
<keyword evidence="16" id="KW-0732">Signal</keyword>
<sequence length="306" mass="34355">MASPSFFLFLSSFSCITETRFITMPPKPDADNPTSTSQNETINKPTGQATFALPQPIYNSDPQSTRFDELGPRLRALADEFAIMERNLGKLKEVGTSFDGFNRSFGAFIFGLSTIGGTVDWPQAPVKESFENHSHLQRPFVSDLSAVHNTTIEDIQPSDKSPAQEKTKDTIKRITKRNSKETPSRPIIRTGPRTSNKSTGNPASKISVAQSNRFTRKLNTKKIIEQLPIEFRDKKERFDQTKLILESLMSRPDGALLDDIVKSTELPKYAVTVCLNALVHRKHVAKLTQKVNTCYYYVQKIVISIL</sequence>
<dbReference type="InterPro" id="IPR013962">
    <property type="entry name" value="DASH_Dam1"/>
</dbReference>
<organism evidence="17 18">
    <name type="scientific">Phycomyces blakesleeanus</name>
    <dbReference type="NCBI Taxonomy" id="4837"/>
    <lineage>
        <taxon>Eukaryota</taxon>
        <taxon>Fungi</taxon>
        <taxon>Fungi incertae sedis</taxon>
        <taxon>Mucoromycota</taxon>
        <taxon>Mucoromycotina</taxon>
        <taxon>Mucoromycetes</taxon>
        <taxon>Mucorales</taxon>
        <taxon>Phycomycetaceae</taxon>
        <taxon>Phycomyces</taxon>
    </lineage>
</organism>
<feature type="signal peptide" evidence="16">
    <location>
        <begin position="1"/>
        <end position="19"/>
    </location>
</feature>
<keyword evidence="11" id="KW-0206">Cytoskeleton</keyword>
<feature type="chain" id="PRO_5046420812" description="DASH complex subunit DAM1" evidence="16">
    <location>
        <begin position="20"/>
        <end position="306"/>
    </location>
</feature>
<evidence type="ECO:0000256" key="1">
    <source>
        <dbReference type="ARBA" id="ARBA00004123"/>
    </source>
</evidence>
<evidence type="ECO:0000313" key="17">
    <source>
        <dbReference type="EMBL" id="KAL0085280.1"/>
    </source>
</evidence>
<evidence type="ECO:0000313" key="18">
    <source>
        <dbReference type="Proteomes" id="UP001448207"/>
    </source>
</evidence>
<evidence type="ECO:0000256" key="15">
    <source>
        <dbReference type="SAM" id="MobiDB-lite"/>
    </source>
</evidence>
<evidence type="ECO:0000256" key="12">
    <source>
        <dbReference type="ARBA" id="ARBA00023242"/>
    </source>
</evidence>
<feature type="compositionally biased region" description="Polar residues" evidence="15">
    <location>
        <begin position="32"/>
        <end position="46"/>
    </location>
</feature>
<dbReference type="EMBL" id="JBCLYO010000011">
    <property type="protein sequence ID" value="KAL0085280.1"/>
    <property type="molecule type" value="Genomic_DNA"/>
</dbReference>
<gene>
    <name evidence="17" type="ORF">J3Q64DRAFT_1746358</name>
</gene>
<feature type="region of interest" description="Disordered" evidence="15">
    <location>
        <begin position="152"/>
        <end position="211"/>
    </location>
</feature>
<dbReference type="Pfam" id="PF08653">
    <property type="entry name" value="DASH_Dam1"/>
    <property type="match status" value="1"/>
</dbReference>
<evidence type="ECO:0000256" key="11">
    <source>
        <dbReference type="ARBA" id="ARBA00023212"/>
    </source>
</evidence>
<keyword evidence="10" id="KW-0995">Kinetochore</keyword>
<feature type="compositionally biased region" description="Polar residues" evidence="15">
    <location>
        <begin position="152"/>
        <end position="161"/>
    </location>
</feature>
<keyword evidence="8" id="KW-0493">Microtubule</keyword>
<comment type="caution">
    <text evidence="17">The sequence shown here is derived from an EMBL/GenBank/DDBJ whole genome shotgun (WGS) entry which is preliminary data.</text>
</comment>
<keyword evidence="13" id="KW-0137">Centromere</keyword>
<comment type="similarity">
    <text evidence="4">Belongs to the DASH complex DAM1 family.</text>
</comment>
<feature type="region of interest" description="Disordered" evidence="15">
    <location>
        <begin position="24"/>
        <end position="46"/>
    </location>
</feature>
<evidence type="ECO:0000256" key="8">
    <source>
        <dbReference type="ARBA" id="ARBA00022701"/>
    </source>
</evidence>
<evidence type="ECO:0000256" key="3">
    <source>
        <dbReference type="ARBA" id="ARBA00004629"/>
    </source>
</evidence>